<evidence type="ECO:0008006" key="4">
    <source>
        <dbReference type="Google" id="ProtNLM"/>
    </source>
</evidence>
<dbReference type="Proteomes" id="UP000664132">
    <property type="component" value="Unassembled WGS sequence"/>
</dbReference>
<evidence type="ECO:0000313" key="2">
    <source>
        <dbReference type="EMBL" id="KAG4418816.1"/>
    </source>
</evidence>
<gene>
    <name evidence="2" type="ORF">IFR04_008021</name>
</gene>
<dbReference type="AlphaFoldDB" id="A0A8H7TG30"/>
<name>A0A8H7TG30_9HELO</name>
<feature type="compositionally biased region" description="Basic and acidic residues" evidence="1">
    <location>
        <begin position="130"/>
        <end position="143"/>
    </location>
</feature>
<sequence>MDVKHVQAVQINHADRLLRLERRQADDAALKSVWGPSPPFPGILSGTPQQGPVHNPSADVFDDFDDEQGQNLLGSLQLETDEEPVRRGASRANSVRFDVSALQGSNWAAGSRNSGEFAPARPNSGFGHSMTERSLSHKSDGRHSSAGHSVHSMHSASGRTSSLGLDTNFMIGGQDDDSPLDIPDPPPGLFILGSVPSIIRCWLTTNFSHNALLYAAVCTGSQRSILDYSLVKDLGLANQVHKSSTGRYTIKLPVYLPEAIITQPTSRSSSPAPQLPALSADFEIVGMNQRGIFSDRKKIRVFLGSDTLRAHNADILLSQNVMVLYGDDRNKLSVPFVRPEDENMFKNLMTTNVLPEKNELKATAPAFTPTESKPKIEPTPDAVRSALAAGTESVASSSSHKILTPIEPESPFNATFVTNGNSRERASSVKSTNAVMTGSVSDSEKQRASENSVIESDPSDTTTSDSARRESSGGIWGSWRQSGSINGSETESTSGYQRATRGVRSMKVLKPSSKPAATAPTVPSRSTSAARTNTTYDPPATRPSGEFRQKSQASGTENVPLRWDAKRTTSEEHKATRNIATVPRSSNPVGGASAFAWMNPGKPKASTTAE</sequence>
<proteinExistence type="predicted"/>
<feature type="region of interest" description="Disordered" evidence="1">
    <location>
        <begin position="364"/>
        <end position="610"/>
    </location>
</feature>
<feature type="compositionally biased region" description="Low complexity" evidence="1">
    <location>
        <begin position="455"/>
        <end position="465"/>
    </location>
</feature>
<dbReference type="EMBL" id="JAFJYH010000119">
    <property type="protein sequence ID" value="KAG4418816.1"/>
    <property type="molecule type" value="Genomic_DNA"/>
</dbReference>
<organism evidence="2 3">
    <name type="scientific">Cadophora malorum</name>
    <dbReference type="NCBI Taxonomy" id="108018"/>
    <lineage>
        <taxon>Eukaryota</taxon>
        <taxon>Fungi</taxon>
        <taxon>Dikarya</taxon>
        <taxon>Ascomycota</taxon>
        <taxon>Pezizomycotina</taxon>
        <taxon>Leotiomycetes</taxon>
        <taxon>Helotiales</taxon>
        <taxon>Ploettnerulaceae</taxon>
        <taxon>Cadophora</taxon>
    </lineage>
</organism>
<keyword evidence="3" id="KW-1185">Reference proteome</keyword>
<evidence type="ECO:0000313" key="3">
    <source>
        <dbReference type="Proteomes" id="UP000664132"/>
    </source>
</evidence>
<accession>A0A8H7TG30</accession>
<protein>
    <recommendedName>
        <fullName evidence="4">Ubiquitin carboxyl-terminal hydrolase 19</fullName>
    </recommendedName>
</protein>
<comment type="caution">
    <text evidence="2">The sequence shown here is derived from an EMBL/GenBank/DDBJ whole genome shotgun (WGS) entry which is preliminary data.</text>
</comment>
<feature type="compositionally biased region" description="Low complexity" evidence="1">
    <location>
        <begin position="524"/>
        <end position="535"/>
    </location>
</feature>
<feature type="compositionally biased region" description="Polar residues" evidence="1">
    <location>
        <begin position="412"/>
        <end position="421"/>
    </location>
</feature>
<reference evidence="2" key="1">
    <citation type="submission" date="2021-02" db="EMBL/GenBank/DDBJ databases">
        <title>Genome sequence Cadophora malorum strain M34.</title>
        <authorList>
            <person name="Stefanovic E."/>
            <person name="Vu D."/>
            <person name="Scully C."/>
            <person name="Dijksterhuis J."/>
            <person name="Roader J."/>
            <person name="Houbraken J."/>
        </authorList>
    </citation>
    <scope>NUCLEOTIDE SEQUENCE</scope>
    <source>
        <strain evidence="2">M34</strain>
    </source>
</reference>
<evidence type="ECO:0000256" key="1">
    <source>
        <dbReference type="SAM" id="MobiDB-lite"/>
    </source>
</evidence>
<feature type="compositionally biased region" description="Polar residues" evidence="1">
    <location>
        <begin position="479"/>
        <end position="497"/>
    </location>
</feature>
<feature type="compositionally biased region" description="Polar residues" evidence="1">
    <location>
        <begin position="428"/>
        <end position="441"/>
    </location>
</feature>
<dbReference type="OrthoDB" id="5369841at2759"/>
<feature type="compositionally biased region" description="Basic and acidic residues" evidence="1">
    <location>
        <begin position="563"/>
        <end position="575"/>
    </location>
</feature>
<feature type="region of interest" description="Disordered" evidence="1">
    <location>
        <begin position="108"/>
        <end position="159"/>
    </location>
</feature>